<comment type="similarity">
    <text evidence="1">Belongs to the flavin monoamine oxidase family. FIG1 subfamily.</text>
</comment>
<evidence type="ECO:0000256" key="4">
    <source>
        <dbReference type="ARBA" id="ARBA00022630"/>
    </source>
</evidence>
<evidence type="ECO:0000256" key="13">
    <source>
        <dbReference type="ARBA" id="ARBA00049236"/>
    </source>
</evidence>
<dbReference type="EC" id="1.4.3.2" evidence="3"/>
<dbReference type="Ensembl" id="ENSLLTT00000008027.1">
    <property type="protein sequence ID" value="ENSLLTP00000007742.1"/>
    <property type="gene ID" value="ENSLLTG00000005863.1"/>
</dbReference>
<evidence type="ECO:0000256" key="9">
    <source>
        <dbReference type="ARBA" id="ARBA00040253"/>
    </source>
</evidence>
<evidence type="ECO:0000313" key="17">
    <source>
        <dbReference type="Ensembl" id="ENSLLTP00000007742.1"/>
    </source>
</evidence>
<dbReference type="GeneTree" id="ENSGT00390000004582"/>
<evidence type="ECO:0000256" key="3">
    <source>
        <dbReference type="ARBA" id="ARBA00012806"/>
    </source>
</evidence>
<evidence type="ECO:0000256" key="8">
    <source>
        <dbReference type="ARBA" id="ARBA00037027"/>
    </source>
</evidence>
<dbReference type="PANTHER" id="PTHR43735">
    <property type="entry name" value="APOPTOSIS-INDUCING FACTOR 1"/>
    <property type="match status" value="1"/>
</dbReference>
<accession>A0A8C5RUC9</accession>
<dbReference type="Pfam" id="PF07992">
    <property type="entry name" value="Pyr_redox_2"/>
    <property type="match status" value="1"/>
</dbReference>
<dbReference type="InterPro" id="IPR023753">
    <property type="entry name" value="FAD/NAD-binding_dom"/>
</dbReference>
<evidence type="ECO:0000256" key="14">
    <source>
        <dbReference type="ARBA" id="ARBA00049275"/>
    </source>
</evidence>
<evidence type="ECO:0000256" key="12">
    <source>
        <dbReference type="ARBA" id="ARBA00048412"/>
    </source>
</evidence>
<reference evidence="17" key="1">
    <citation type="submission" date="2025-08" db="UniProtKB">
        <authorList>
            <consortium name="Ensembl"/>
        </authorList>
    </citation>
    <scope>IDENTIFICATION</scope>
</reference>
<comment type="similarity">
    <text evidence="2">Belongs to the FAD-dependent oxidoreductase family.</text>
</comment>
<evidence type="ECO:0000256" key="2">
    <source>
        <dbReference type="ARBA" id="ARBA00006442"/>
    </source>
</evidence>
<name>A0A8C5RUC9_LATLA</name>
<dbReference type="PANTHER" id="PTHR43735:SF3">
    <property type="entry name" value="FERROPTOSIS SUPPRESSOR PROTEIN 1"/>
    <property type="match status" value="1"/>
</dbReference>
<keyword evidence="5" id="KW-0274">FAD</keyword>
<evidence type="ECO:0000256" key="15">
    <source>
        <dbReference type="ARBA" id="ARBA00049479"/>
    </source>
</evidence>
<dbReference type="Gene3D" id="3.50.50.100">
    <property type="match status" value="1"/>
</dbReference>
<comment type="catalytic activity">
    <reaction evidence="12">
        <text>menadione + NADH + H(+) = menadiol + NAD(+)</text>
        <dbReference type="Rhea" id="RHEA:69695"/>
        <dbReference type="ChEBI" id="CHEBI:6746"/>
        <dbReference type="ChEBI" id="CHEBI:15378"/>
        <dbReference type="ChEBI" id="CHEBI:28869"/>
        <dbReference type="ChEBI" id="CHEBI:57540"/>
        <dbReference type="ChEBI" id="CHEBI:57945"/>
    </reaction>
    <physiologicalReaction direction="left-to-right" evidence="12">
        <dbReference type="Rhea" id="RHEA:69696"/>
    </physiologicalReaction>
</comment>
<proteinExistence type="inferred from homology"/>
<organism evidence="17 18">
    <name type="scientific">Laticauda laticaudata</name>
    <name type="common">Blue-ringed sea krait</name>
    <name type="synonym">Blue-lipped sea krait</name>
    <dbReference type="NCBI Taxonomy" id="8630"/>
    <lineage>
        <taxon>Eukaryota</taxon>
        <taxon>Metazoa</taxon>
        <taxon>Chordata</taxon>
        <taxon>Craniata</taxon>
        <taxon>Vertebrata</taxon>
        <taxon>Euteleostomi</taxon>
        <taxon>Lepidosauria</taxon>
        <taxon>Squamata</taxon>
        <taxon>Bifurcata</taxon>
        <taxon>Unidentata</taxon>
        <taxon>Episquamata</taxon>
        <taxon>Toxicofera</taxon>
        <taxon>Serpentes</taxon>
        <taxon>Colubroidea</taxon>
        <taxon>Elapidae</taxon>
        <taxon>Laticaudinae</taxon>
        <taxon>Laticauda</taxon>
    </lineage>
</organism>
<evidence type="ECO:0000256" key="11">
    <source>
        <dbReference type="ARBA" id="ARBA00042318"/>
    </source>
</evidence>
<evidence type="ECO:0000256" key="1">
    <source>
        <dbReference type="ARBA" id="ARBA00005465"/>
    </source>
</evidence>
<evidence type="ECO:0000256" key="6">
    <source>
        <dbReference type="ARBA" id="ARBA00023002"/>
    </source>
</evidence>
<evidence type="ECO:0000256" key="7">
    <source>
        <dbReference type="ARBA" id="ARBA00023180"/>
    </source>
</evidence>
<dbReference type="SUPFAM" id="SSF51905">
    <property type="entry name" value="FAD/NAD(P)-binding domain"/>
    <property type="match status" value="1"/>
</dbReference>
<comment type="catalytic activity">
    <reaction evidence="13">
        <text>ubiquinone-10 + NADH + H(+) = ubiquinol-10 + NAD(+)</text>
        <dbReference type="Rhea" id="RHEA:61984"/>
        <dbReference type="ChEBI" id="CHEBI:15378"/>
        <dbReference type="ChEBI" id="CHEBI:46245"/>
        <dbReference type="ChEBI" id="CHEBI:57540"/>
        <dbReference type="ChEBI" id="CHEBI:57945"/>
        <dbReference type="ChEBI" id="CHEBI:64183"/>
    </reaction>
    <physiologicalReaction direction="left-to-right" evidence="13">
        <dbReference type="Rhea" id="RHEA:61985"/>
    </physiologicalReaction>
</comment>
<feature type="domain" description="FAD/NAD(P)-binding" evidence="16">
    <location>
        <begin position="12"/>
        <end position="97"/>
    </location>
</feature>
<dbReference type="GO" id="GO:0043065">
    <property type="term" value="P:positive regulation of apoptotic process"/>
    <property type="evidence" value="ECO:0007669"/>
    <property type="project" value="TreeGrafter"/>
</dbReference>
<comment type="cofactor">
    <cofactor evidence="8">
        <name>6-hydroxy-FAD</name>
        <dbReference type="ChEBI" id="CHEBI:60470"/>
    </cofactor>
</comment>
<reference evidence="17" key="2">
    <citation type="submission" date="2025-09" db="UniProtKB">
        <authorList>
            <consortium name="Ensembl"/>
        </authorList>
    </citation>
    <scope>IDENTIFICATION</scope>
</reference>
<keyword evidence="4" id="KW-0285">Flavoprotein</keyword>
<keyword evidence="6" id="KW-0560">Oxidoreductase</keyword>
<evidence type="ECO:0000256" key="5">
    <source>
        <dbReference type="ARBA" id="ARBA00022827"/>
    </source>
</evidence>
<dbReference type="InterPro" id="IPR036188">
    <property type="entry name" value="FAD/NAD-bd_sf"/>
</dbReference>
<dbReference type="GO" id="GO:0008637">
    <property type="term" value="P:apoptotic mitochondrial changes"/>
    <property type="evidence" value="ECO:0007669"/>
    <property type="project" value="TreeGrafter"/>
</dbReference>
<evidence type="ECO:0000259" key="16">
    <source>
        <dbReference type="Pfam" id="PF07992"/>
    </source>
</evidence>
<comment type="catalytic activity">
    <reaction evidence="14">
        <text>phylloquinone + NADH + H(+) = phylloquinol + NAD(+)</text>
        <dbReference type="Rhea" id="RHEA:74075"/>
        <dbReference type="ChEBI" id="CHEBI:15378"/>
        <dbReference type="ChEBI" id="CHEBI:18067"/>
        <dbReference type="ChEBI" id="CHEBI:28433"/>
        <dbReference type="ChEBI" id="CHEBI:57540"/>
        <dbReference type="ChEBI" id="CHEBI:57945"/>
    </reaction>
    <physiologicalReaction direction="left-to-right" evidence="14">
        <dbReference type="Rhea" id="RHEA:74076"/>
    </physiologicalReaction>
</comment>
<dbReference type="Proteomes" id="UP000694406">
    <property type="component" value="Unplaced"/>
</dbReference>
<keyword evidence="18" id="KW-1185">Reference proteome</keyword>
<sequence>MGSKVSVDDSVHVVIVGGGFGGMEAARLLQDWGIPFILVDMRDSFHHNVAALRASVLSGFAKKTFISFSETFKDSFQQGKVVEIDLEKHQVLLNDGKVSACKIKCVTSERLHNFCNNYNFILIFFLRCFHFLI</sequence>
<dbReference type="GO" id="GO:0050660">
    <property type="term" value="F:flavin adenine dinucleotide binding"/>
    <property type="evidence" value="ECO:0007669"/>
    <property type="project" value="TreeGrafter"/>
</dbReference>
<protein>
    <recommendedName>
        <fullName evidence="9">Ferroptosis suppressor protein 1</fullName>
        <ecNumber evidence="3">1.4.3.2</ecNumber>
    </recommendedName>
    <alternativeName>
        <fullName evidence="10">Apoptosis-inducing factor homologous mitochondrion-associated inducer of death</fullName>
    </alternativeName>
    <alternativeName>
        <fullName evidence="11">p53-responsive gene 3 protein</fullName>
    </alternativeName>
</protein>
<dbReference type="GO" id="GO:0004174">
    <property type="term" value="F:electron-transferring-flavoprotein dehydrogenase activity"/>
    <property type="evidence" value="ECO:0007669"/>
    <property type="project" value="TreeGrafter"/>
</dbReference>
<dbReference type="GO" id="GO:0001716">
    <property type="term" value="F:L-amino-acid oxidase activity"/>
    <property type="evidence" value="ECO:0007669"/>
    <property type="project" value="UniProtKB-EC"/>
</dbReference>
<dbReference type="GO" id="GO:0005739">
    <property type="term" value="C:mitochondrion"/>
    <property type="evidence" value="ECO:0007669"/>
    <property type="project" value="TreeGrafter"/>
</dbReference>
<evidence type="ECO:0000256" key="10">
    <source>
        <dbReference type="ARBA" id="ARBA00041541"/>
    </source>
</evidence>
<evidence type="ECO:0000313" key="18">
    <source>
        <dbReference type="Proteomes" id="UP000694406"/>
    </source>
</evidence>
<keyword evidence="7" id="KW-0325">Glycoprotein</keyword>
<dbReference type="AlphaFoldDB" id="A0A8C5RUC9"/>
<comment type="catalytic activity">
    <reaction evidence="15">
        <text>menaquinone-4 + NADH + H(+) = menaquinol-4 + NAD(+)</text>
        <dbReference type="Rhea" id="RHEA:74079"/>
        <dbReference type="ChEBI" id="CHEBI:15378"/>
        <dbReference type="ChEBI" id="CHEBI:57540"/>
        <dbReference type="ChEBI" id="CHEBI:57945"/>
        <dbReference type="ChEBI" id="CHEBI:78277"/>
        <dbReference type="ChEBI" id="CHEBI:193091"/>
    </reaction>
    <physiologicalReaction direction="left-to-right" evidence="15">
        <dbReference type="Rhea" id="RHEA:74080"/>
    </physiologicalReaction>
</comment>